<evidence type="ECO:0000256" key="2">
    <source>
        <dbReference type="SAM" id="Phobius"/>
    </source>
</evidence>
<evidence type="ECO:0000313" key="3">
    <source>
        <dbReference type="EMBL" id="SKA90825.1"/>
    </source>
</evidence>
<evidence type="ECO:0000256" key="1">
    <source>
        <dbReference type="SAM" id="MobiDB-lite"/>
    </source>
</evidence>
<sequence>MSLRERSFENSEAVKPGDSHRLKSLWLYGGIFILSILPVLIWALVQLCGHTWLQDKLTSRPRGPHEKNALPEPIIKTS</sequence>
<dbReference type="Proteomes" id="UP000190774">
    <property type="component" value="Unassembled WGS sequence"/>
</dbReference>
<keyword evidence="2" id="KW-0472">Membrane</keyword>
<feature type="region of interest" description="Disordered" evidence="1">
    <location>
        <begin position="56"/>
        <end position="78"/>
    </location>
</feature>
<reference evidence="4" key="1">
    <citation type="submission" date="2017-02" db="EMBL/GenBank/DDBJ databases">
        <authorList>
            <person name="Varghese N."/>
            <person name="Submissions S."/>
        </authorList>
    </citation>
    <scope>NUCLEOTIDE SEQUENCE [LARGE SCALE GENOMIC DNA]</scope>
    <source>
        <strain evidence="4">ATCC 700200</strain>
    </source>
</reference>
<keyword evidence="4" id="KW-1185">Reference proteome</keyword>
<gene>
    <name evidence="3" type="ORF">SAMN02745166_01753</name>
</gene>
<evidence type="ECO:0000313" key="4">
    <source>
        <dbReference type="Proteomes" id="UP000190774"/>
    </source>
</evidence>
<organism evidence="3 4">
    <name type="scientific">Prosthecobacter debontii</name>
    <dbReference type="NCBI Taxonomy" id="48467"/>
    <lineage>
        <taxon>Bacteria</taxon>
        <taxon>Pseudomonadati</taxon>
        <taxon>Verrucomicrobiota</taxon>
        <taxon>Verrucomicrobiia</taxon>
        <taxon>Verrucomicrobiales</taxon>
        <taxon>Verrucomicrobiaceae</taxon>
        <taxon>Prosthecobacter</taxon>
    </lineage>
</organism>
<name>A0A1T4XP36_9BACT</name>
<dbReference type="EMBL" id="FUYE01000004">
    <property type="protein sequence ID" value="SKA90825.1"/>
    <property type="molecule type" value="Genomic_DNA"/>
</dbReference>
<dbReference type="AlphaFoldDB" id="A0A1T4XP36"/>
<keyword evidence="2" id="KW-0812">Transmembrane</keyword>
<feature type="transmembrane region" description="Helical" evidence="2">
    <location>
        <begin position="25"/>
        <end position="45"/>
    </location>
</feature>
<accession>A0A1T4XP36</accession>
<proteinExistence type="predicted"/>
<keyword evidence="2" id="KW-1133">Transmembrane helix</keyword>
<protein>
    <submittedName>
        <fullName evidence="3">Uncharacterized protein</fullName>
    </submittedName>
</protein>